<proteinExistence type="predicted"/>
<sequence length="66" mass="7757">MASKLDPYDYTDDSGKRFGRIPDAPLNATHTDNNEMSETWPTDCFDEESGLDDWKWGWWPAWKEMV</sequence>
<feature type="non-terminal residue" evidence="2">
    <location>
        <position position="66"/>
    </location>
</feature>
<comment type="caution">
    <text evidence="2">The sequence shown here is derived from an EMBL/GenBank/DDBJ whole genome shotgun (WGS) entry which is preliminary data.</text>
</comment>
<accession>A0A176S053</accession>
<feature type="region of interest" description="Disordered" evidence="1">
    <location>
        <begin position="1"/>
        <end position="38"/>
    </location>
</feature>
<reference evidence="2 3" key="1">
    <citation type="submission" date="2016-05" db="EMBL/GenBank/DDBJ databases">
        <title>Single-cell genome of chain-forming Candidatus Thiomargarita nelsonii and comparison to other large sulfur-oxidizing bacteria.</title>
        <authorList>
            <person name="Winkel M."/>
            <person name="Salman V."/>
            <person name="Woyke T."/>
            <person name="Schulz-Vogt H."/>
            <person name="Richter M."/>
            <person name="Flood B."/>
            <person name="Bailey J."/>
            <person name="Amann R."/>
            <person name="Mussmann M."/>
        </authorList>
    </citation>
    <scope>NUCLEOTIDE SEQUENCE [LARGE SCALE GENOMIC DNA]</scope>
    <source>
        <strain evidence="2 3">THI036</strain>
    </source>
</reference>
<name>A0A176S053_9GAMM</name>
<gene>
    <name evidence="2" type="ORF">THIOM_002778</name>
</gene>
<dbReference type="EMBL" id="LUTY01001620">
    <property type="protein sequence ID" value="OAD21452.1"/>
    <property type="molecule type" value="Genomic_DNA"/>
</dbReference>
<evidence type="ECO:0000256" key="1">
    <source>
        <dbReference type="SAM" id="MobiDB-lite"/>
    </source>
</evidence>
<evidence type="ECO:0000313" key="3">
    <source>
        <dbReference type="Proteomes" id="UP000076962"/>
    </source>
</evidence>
<protein>
    <submittedName>
        <fullName evidence="2">Uncharacterized protein</fullName>
    </submittedName>
</protein>
<organism evidence="2 3">
    <name type="scientific">Candidatus Thiomargarita nelsonii</name>
    <dbReference type="NCBI Taxonomy" id="1003181"/>
    <lineage>
        <taxon>Bacteria</taxon>
        <taxon>Pseudomonadati</taxon>
        <taxon>Pseudomonadota</taxon>
        <taxon>Gammaproteobacteria</taxon>
        <taxon>Thiotrichales</taxon>
        <taxon>Thiotrichaceae</taxon>
        <taxon>Thiomargarita</taxon>
    </lineage>
</organism>
<dbReference type="AlphaFoldDB" id="A0A176S053"/>
<keyword evidence="3" id="KW-1185">Reference proteome</keyword>
<evidence type="ECO:0000313" key="2">
    <source>
        <dbReference type="EMBL" id="OAD21452.1"/>
    </source>
</evidence>
<dbReference type="Proteomes" id="UP000076962">
    <property type="component" value="Unassembled WGS sequence"/>
</dbReference>
<feature type="compositionally biased region" description="Polar residues" evidence="1">
    <location>
        <begin position="28"/>
        <end position="38"/>
    </location>
</feature>